<evidence type="ECO:0000313" key="3">
    <source>
        <dbReference type="Proteomes" id="UP001501637"/>
    </source>
</evidence>
<proteinExistence type="predicted"/>
<organism evidence="2 3">
    <name type="scientific">Streptomyces rectiviolaceus</name>
    <dbReference type="NCBI Taxonomy" id="332591"/>
    <lineage>
        <taxon>Bacteria</taxon>
        <taxon>Bacillati</taxon>
        <taxon>Actinomycetota</taxon>
        <taxon>Actinomycetes</taxon>
        <taxon>Kitasatosporales</taxon>
        <taxon>Streptomycetaceae</taxon>
        <taxon>Streptomyces</taxon>
    </lineage>
</organism>
<comment type="caution">
    <text evidence="2">The sequence shown here is derived from an EMBL/GenBank/DDBJ whole genome shotgun (WGS) entry which is preliminary data.</text>
</comment>
<evidence type="ECO:0000256" key="1">
    <source>
        <dbReference type="SAM" id="MobiDB-lite"/>
    </source>
</evidence>
<evidence type="ECO:0000313" key="2">
    <source>
        <dbReference type="EMBL" id="GAA3137689.1"/>
    </source>
</evidence>
<keyword evidence="3" id="KW-1185">Reference proteome</keyword>
<reference evidence="3" key="1">
    <citation type="journal article" date="2019" name="Int. J. Syst. Evol. Microbiol.">
        <title>The Global Catalogue of Microorganisms (GCM) 10K type strain sequencing project: providing services to taxonomists for standard genome sequencing and annotation.</title>
        <authorList>
            <consortium name="The Broad Institute Genomics Platform"/>
            <consortium name="The Broad Institute Genome Sequencing Center for Infectious Disease"/>
            <person name="Wu L."/>
            <person name="Ma J."/>
        </authorList>
    </citation>
    <scope>NUCLEOTIDE SEQUENCE [LARGE SCALE GENOMIC DNA]</scope>
    <source>
        <strain evidence="3">JCM 9092</strain>
    </source>
</reference>
<protein>
    <submittedName>
        <fullName evidence="2">Uncharacterized protein</fullName>
    </submittedName>
</protein>
<gene>
    <name evidence="2" type="ORF">GCM10010449_67550</name>
</gene>
<dbReference type="EMBL" id="BAAAUG010000148">
    <property type="protein sequence ID" value="GAA3137689.1"/>
    <property type="molecule type" value="Genomic_DNA"/>
</dbReference>
<accession>A0ABP6N8F3</accession>
<feature type="compositionally biased region" description="Basic and acidic residues" evidence="1">
    <location>
        <begin position="9"/>
        <end position="23"/>
    </location>
</feature>
<feature type="region of interest" description="Disordered" evidence="1">
    <location>
        <begin position="1"/>
        <end position="34"/>
    </location>
</feature>
<dbReference type="Proteomes" id="UP001501637">
    <property type="component" value="Unassembled WGS sequence"/>
</dbReference>
<name>A0ABP6N8F3_9ACTN</name>
<sequence>MSGRGGRHGKAEGEGYGADEGRQRTAKAHGATPAEDVVLTHRLAHRLVHTESATAITLRDHAVRVRRSHG</sequence>